<dbReference type="Pfam" id="PF14534">
    <property type="entry name" value="DUF4440"/>
    <property type="match status" value="1"/>
</dbReference>
<dbReference type="CDD" id="cd00531">
    <property type="entry name" value="NTF2_like"/>
    <property type="match status" value="1"/>
</dbReference>
<dbReference type="EMBL" id="VBSN01000046">
    <property type="protein sequence ID" value="KAA6438789.1"/>
    <property type="molecule type" value="Genomic_DNA"/>
</dbReference>
<name>A0A5M8QRS7_9BACT</name>
<accession>A0A5M8QRS7</accession>
<dbReference type="Proteomes" id="UP000323994">
    <property type="component" value="Unassembled WGS sequence"/>
</dbReference>
<comment type="caution">
    <text evidence="2">The sequence shown here is derived from an EMBL/GenBank/DDBJ whole genome shotgun (WGS) entry which is preliminary data.</text>
</comment>
<protein>
    <submittedName>
        <fullName evidence="2">DUF4440 domain-containing protein</fullName>
    </submittedName>
</protein>
<proteinExistence type="predicted"/>
<dbReference type="AlphaFoldDB" id="A0A5M8QRS7"/>
<dbReference type="OrthoDB" id="6491893at2"/>
<dbReference type="RefSeq" id="WP_139012981.1">
    <property type="nucleotide sequence ID" value="NZ_VBSN01000046.1"/>
</dbReference>
<organism evidence="2 3">
    <name type="scientific">Dyadobacter flavalbus</name>
    <dbReference type="NCBI Taxonomy" id="2579942"/>
    <lineage>
        <taxon>Bacteria</taxon>
        <taxon>Pseudomonadati</taxon>
        <taxon>Bacteroidota</taxon>
        <taxon>Cytophagia</taxon>
        <taxon>Cytophagales</taxon>
        <taxon>Spirosomataceae</taxon>
        <taxon>Dyadobacter</taxon>
    </lineage>
</organism>
<reference evidence="2 3" key="1">
    <citation type="submission" date="2019-05" db="EMBL/GenBank/DDBJ databases">
        <authorList>
            <person name="Qu J.-H."/>
        </authorList>
    </citation>
    <scope>NUCLEOTIDE SEQUENCE [LARGE SCALE GENOMIC DNA]</scope>
    <source>
        <strain evidence="2 3">NS28</strain>
    </source>
</reference>
<dbReference type="Gene3D" id="3.10.450.50">
    <property type="match status" value="1"/>
</dbReference>
<evidence type="ECO:0000313" key="2">
    <source>
        <dbReference type="EMBL" id="KAA6438789.1"/>
    </source>
</evidence>
<keyword evidence="3" id="KW-1185">Reference proteome</keyword>
<gene>
    <name evidence="2" type="ORF">FEM33_15830</name>
</gene>
<dbReference type="InterPro" id="IPR032710">
    <property type="entry name" value="NTF2-like_dom_sf"/>
</dbReference>
<dbReference type="InterPro" id="IPR027843">
    <property type="entry name" value="DUF4440"/>
</dbReference>
<sequence length="125" mass="14311">MEKDKLAIEKLLNNYSKALIDGNAAAIASFYCNDAEFMPDGFSTIRGAQQIHSSAQRFFQTQTLKAEFLLKNLSVERDFAFAESIATVTTENNQGQSITVKTRDLFVVRREAEDWKIFRYIFNKI</sequence>
<evidence type="ECO:0000259" key="1">
    <source>
        <dbReference type="Pfam" id="PF14534"/>
    </source>
</evidence>
<feature type="domain" description="DUF4440" evidence="1">
    <location>
        <begin position="8"/>
        <end position="117"/>
    </location>
</feature>
<dbReference type="SUPFAM" id="SSF54427">
    <property type="entry name" value="NTF2-like"/>
    <property type="match status" value="1"/>
</dbReference>
<evidence type="ECO:0000313" key="3">
    <source>
        <dbReference type="Proteomes" id="UP000323994"/>
    </source>
</evidence>